<dbReference type="InterPro" id="IPR052537">
    <property type="entry name" value="Extradiol_RC_dioxygenase"/>
</dbReference>
<feature type="domain" description="VOC" evidence="1">
    <location>
        <begin position="153"/>
        <end position="272"/>
    </location>
</feature>
<dbReference type="Gene3D" id="3.10.180.10">
    <property type="entry name" value="2,3-Dihydroxybiphenyl 1,2-Dioxygenase, domain 1"/>
    <property type="match status" value="2"/>
</dbReference>
<proteinExistence type="predicted"/>
<protein>
    <submittedName>
        <fullName evidence="2">Ring-cleaving dioxygenase</fullName>
    </submittedName>
</protein>
<sequence>MPASLPGVHHVTAITGDVQRNVDFYVGVLGLRFIKKTVNFDVPDTYHLYFGDRLGTPGTAMTFFGWPHLPWGPQGTGQVLAVSFQAPAGSLDFWEARLRDLRVEASRERRFGSDLVSLKDPDGILLELVGDSSDERWVPWTEGPVHPDQQIRGFHSVGLCLEDTEPSARFLTETLGFREVDRETGRTRFQTGQGGPHALVELLERPDAPEGRETTGTVHHVAWRATDDAHEVAWRETLVGAGRQVTPVIERKYFRSIYFREPGGVLFEIATDRPGFTVDEPMEALGSALQLPPQYEERRENLKFNLPDIEVPSFAGSPAKS</sequence>
<dbReference type="RefSeq" id="WP_338205376.1">
    <property type="nucleotide sequence ID" value="NZ_JAEKNR010000239.1"/>
</dbReference>
<name>A0A934KET1_9BACT</name>
<dbReference type="PANTHER" id="PTHR36110">
    <property type="entry name" value="RING-CLEAVING DIOXYGENASE MHQE-RELATED"/>
    <property type="match status" value="1"/>
</dbReference>
<dbReference type="PROSITE" id="PS51819">
    <property type="entry name" value="VOC"/>
    <property type="match status" value="2"/>
</dbReference>
<dbReference type="Proteomes" id="UP000612893">
    <property type="component" value="Unassembled WGS sequence"/>
</dbReference>
<evidence type="ECO:0000313" key="2">
    <source>
        <dbReference type="EMBL" id="MBJ7601223.1"/>
    </source>
</evidence>
<dbReference type="Pfam" id="PF00903">
    <property type="entry name" value="Glyoxalase"/>
    <property type="match status" value="2"/>
</dbReference>
<reference evidence="2" key="1">
    <citation type="submission" date="2020-10" db="EMBL/GenBank/DDBJ databases">
        <title>Ca. Dormibacterota MAGs.</title>
        <authorList>
            <person name="Montgomery K."/>
        </authorList>
    </citation>
    <scope>NUCLEOTIDE SEQUENCE [LARGE SCALE GENOMIC DNA]</scope>
    <source>
        <strain evidence="2">SC8812_S17_10</strain>
    </source>
</reference>
<dbReference type="EMBL" id="JAEKNR010000239">
    <property type="protein sequence ID" value="MBJ7601223.1"/>
    <property type="molecule type" value="Genomic_DNA"/>
</dbReference>
<dbReference type="InterPro" id="IPR029068">
    <property type="entry name" value="Glyas_Bleomycin-R_OHBP_Dase"/>
</dbReference>
<organism evidence="2 3">
    <name type="scientific">Candidatus Nephthysia bennettiae</name>
    <dbReference type="NCBI Taxonomy" id="3127016"/>
    <lineage>
        <taxon>Bacteria</taxon>
        <taxon>Bacillati</taxon>
        <taxon>Candidatus Dormiibacterota</taxon>
        <taxon>Candidatus Dormibacteria</taxon>
        <taxon>Candidatus Dormibacterales</taxon>
        <taxon>Candidatus Dormibacteraceae</taxon>
        <taxon>Candidatus Nephthysia</taxon>
    </lineage>
</organism>
<dbReference type="AlphaFoldDB" id="A0A934KET1"/>
<evidence type="ECO:0000313" key="3">
    <source>
        <dbReference type="Proteomes" id="UP000612893"/>
    </source>
</evidence>
<keyword evidence="2" id="KW-0560">Oxidoreductase</keyword>
<feature type="domain" description="VOC" evidence="1">
    <location>
        <begin position="7"/>
        <end position="131"/>
    </location>
</feature>
<dbReference type="CDD" id="cd08347">
    <property type="entry name" value="PcpA_C_like"/>
    <property type="match status" value="1"/>
</dbReference>
<dbReference type="InterPro" id="IPR037523">
    <property type="entry name" value="VOC_core"/>
</dbReference>
<dbReference type="GO" id="GO:0051213">
    <property type="term" value="F:dioxygenase activity"/>
    <property type="evidence" value="ECO:0007669"/>
    <property type="project" value="UniProtKB-KW"/>
</dbReference>
<dbReference type="InterPro" id="IPR004360">
    <property type="entry name" value="Glyas_Fos-R_dOase_dom"/>
</dbReference>
<gene>
    <name evidence="2" type="ORF">JF922_24515</name>
</gene>
<accession>A0A934KET1</accession>
<dbReference type="PANTHER" id="PTHR36110:SF4">
    <property type="entry name" value="RING-CLEAVING DIOXYGENASE MHQA-RELATED"/>
    <property type="match status" value="1"/>
</dbReference>
<keyword evidence="2" id="KW-0223">Dioxygenase</keyword>
<comment type="caution">
    <text evidence="2">The sequence shown here is derived from an EMBL/GenBank/DDBJ whole genome shotgun (WGS) entry which is preliminary data.</text>
</comment>
<evidence type="ECO:0000259" key="1">
    <source>
        <dbReference type="PROSITE" id="PS51819"/>
    </source>
</evidence>
<keyword evidence="3" id="KW-1185">Reference proteome</keyword>
<dbReference type="SUPFAM" id="SSF54593">
    <property type="entry name" value="Glyoxalase/Bleomycin resistance protein/Dihydroxybiphenyl dioxygenase"/>
    <property type="match status" value="1"/>
</dbReference>